<accession>A0A1I0KRE8</accession>
<evidence type="ECO:0000313" key="7">
    <source>
        <dbReference type="Proteomes" id="UP000199181"/>
    </source>
</evidence>
<dbReference type="EMBL" id="FOIJ01000013">
    <property type="protein sequence ID" value="SEU27511.1"/>
    <property type="molecule type" value="Genomic_DNA"/>
</dbReference>
<evidence type="ECO:0000256" key="3">
    <source>
        <dbReference type="SAM" id="MobiDB-lite"/>
    </source>
</evidence>
<keyword evidence="6" id="KW-0255">Endonuclease</keyword>
<dbReference type="InterPro" id="IPR044929">
    <property type="entry name" value="DNA/RNA_non-sp_Endonuclease_sf"/>
</dbReference>
<evidence type="ECO:0000259" key="5">
    <source>
        <dbReference type="SMART" id="SM00892"/>
    </source>
</evidence>
<evidence type="ECO:0000256" key="1">
    <source>
        <dbReference type="PIRSR" id="PIRSR640255-1"/>
    </source>
</evidence>
<evidence type="ECO:0000259" key="4">
    <source>
        <dbReference type="SMART" id="SM00477"/>
    </source>
</evidence>
<feature type="domain" description="ENPP1-3/EXOG-like endonuclease/phosphodiesterase" evidence="4">
    <location>
        <begin position="205"/>
        <end position="421"/>
    </location>
</feature>
<dbReference type="GO" id="GO:0046872">
    <property type="term" value="F:metal ion binding"/>
    <property type="evidence" value="ECO:0007669"/>
    <property type="project" value="UniProtKB-KW"/>
</dbReference>
<feature type="binding site" evidence="2">
    <location>
        <position position="300"/>
    </location>
    <ligand>
        <name>Mg(2+)</name>
        <dbReference type="ChEBI" id="CHEBI:18420"/>
        <note>catalytic</note>
    </ligand>
</feature>
<dbReference type="AlphaFoldDB" id="A0A1I0KRE8"/>
<organism evidence="6 7">
    <name type="scientific">Stigmatella erecta</name>
    <dbReference type="NCBI Taxonomy" id="83460"/>
    <lineage>
        <taxon>Bacteria</taxon>
        <taxon>Pseudomonadati</taxon>
        <taxon>Myxococcota</taxon>
        <taxon>Myxococcia</taxon>
        <taxon>Myxococcales</taxon>
        <taxon>Cystobacterineae</taxon>
        <taxon>Archangiaceae</taxon>
        <taxon>Stigmatella</taxon>
    </lineage>
</organism>
<dbReference type="Pfam" id="PF01223">
    <property type="entry name" value="Endonuclease_NS"/>
    <property type="match status" value="1"/>
</dbReference>
<dbReference type="PANTHER" id="PTHR13966:SF5">
    <property type="entry name" value="ENDONUCLEASE G, MITOCHONDRIAL"/>
    <property type="match status" value="1"/>
</dbReference>
<dbReference type="Proteomes" id="UP000199181">
    <property type="component" value="Unassembled WGS sequence"/>
</dbReference>
<proteinExistence type="predicted"/>
<keyword evidence="2" id="KW-0479">Metal-binding</keyword>
<dbReference type="PANTHER" id="PTHR13966">
    <property type="entry name" value="ENDONUCLEASE RELATED"/>
    <property type="match status" value="1"/>
</dbReference>
<feature type="active site" description="Proton acceptor" evidence="1">
    <location>
        <position position="270"/>
    </location>
</feature>
<dbReference type="InterPro" id="IPR001604">
    <property type="entry name" value="Endo_G_ENPP1-like_dom"/>
</dbReference>
<keyword evidence="7" id="KW-1185">Reference proteome</keyword>
<dbReference type="SUPFAM" id="SSF54060">
    <property type="entry name" value="His-Me finger endonucleases"/>
    <property type="match status" value="1"/>
</dbReference>
<evidence type="ECO:0000256" key="2">
    <source>
        <dbReference type="PIRSR" id="PIRSR640255-2"/>
    </source>
</evidence>
<dbReference type="GO" id="GO:0016787">
    <property type="term" value="F:hydrolase activity"/>
    <property type="evidence" value="ECO:0007669"/>
    <property type="project" value="InterPro"/>
</dbReference>
<feature type="domain" description="DNA/RNA non-specific endonuclease/pyrophosphatase/phosphodiesterase" evidence="5">
    <location>
        <begin position="204"/>
        <end position="421"/>
    </location>
</feature>
<dbReference type="RefSeq" id="WP_093524090.1">
    <property type="nucleotide sequence ID" value="NZ_FOIJ01000013.1"/>
</dbReference>
<protein>
    <submittedName>
        <fullName evidence="6">Endonuclease G</fullName>
    </submittedName>
</protein>
<dbReference type="Gene3D" id="3.40.570.10">
    <property type="entry name" value="Extracellular Endonuclease, subunit A"/>
    <property type="match status" value="1"/>
</dbReference>
<sequence length="452" mass="48819">MQVRARSAPTLAEPRTPLTVEDTVPSESGSWRRSLAREVPIAELQQKFGWTEGSWQAELLQAADGAATSPASRRGNGSVSAAEVNRYLAEPGDGRFLTSEAVQQQRGALEQRLTGRARSVDVDAFDTGWQETVARRADQLGNANGKLTRAELNTFLTDVKAGKVEDTAWVPDQQQAVFESKVAESAGEADPLRPTGGEGGVALVKEYMRLSMDEAKNVPTFVSYLVSAADLQETPVDVSREKSHFRKDPALGEAGVAATDYTGSGFDRGHMKPAEGSPTQEAMDESHLMSNVAPQHPDLNRQAWRTLEDAVNDLVQASGGKAHIVTGNLYLNAQGKPLPPEALETLGTNARRIAVPTHQFKSVLLELPNGNLSMFAYMVPNVKDAPTKKEDITPFLEASRTSVDALEALLGQDLYAQLPGSLQAKLESDAAARIAFQRSSRYEAASLLWPGQ</sequence>
<dbReference type="SMART" id="SM00477">
    <property type="entry name" value="NUC"/>
    <property type="match status" value="1"/>
</dbReference>
<dbReference type="SMART" id="SM00892">
    <property type="entry name" value="Endonuclease_NS"/>
    <property type="match status" value="1"/>
</dbReference>
<dbReference type="InterPro" id="IPR020821">
    <property type="entry name" value="ENPP1-3/EXOG-like_nuc-like"/>
</dbReference>
<name>A0A1I0KRE8_9BACT</name>
<gene>
    <name evidence="6" type="ORF">SAMN05443639_1138</name>
</gene>
<feature type="region of interest" description="Disordered" evidence="3">
    <location>
        <begin position="1"/>
        <end position="31"/>
    </location>
</feature>
<keyword evidence="6" id="KW-0540">Nuclease</keyword>
<dbReference type="InterPro" id="IPR040255">
    <property type="entry name" value="Non-specific_endonuclease"/>
</dbReference>
<dbReference type="InterPro" id="IPR044925">
    <property type="entry name" value="His-Me_finger_sf"/>
</dbReference>
<keyword evidence="6" id="KW-0378">Hydrolase</keyword>
<dbReference type="GO" id="GO:0004519">
    <property type="term" value="F:endonuclease activity"/>
    <property type="evidence" value="ECO:0007669"/>
    <property type="project" value="UniProtKB-KW"/>
</dbReference>
<reference evidence="7" key="1">
    <citation type="submission" date="2016-10" db="EMBL/GenBank/DDBJ databases">
        <authorList>
            <person name="Varghese N."/>
            <person name="Submissions S."/>
        </authorList>
    </citation>
    <scope>NUCLEOTIDE SEQUENCE [LARGE SCALE GENOMIC DNA]</scope>
    <source>
        <strain evidence="7">DSM 16858</strain>
    </source>
</reference>
<evidence type="ECO:0000313" key="6">
    <source>
        <dbReference type="EMBL" id="SEU27511.1"/>
    </source>
</evidence>
<dbReference type="GO" id="GO:0003676">
    <property type="term" value="F:nucleic acid binding"/>
    <property type="evidence" value="ECO:0007669"/>
    <property type="project" value="InterPro"/>
</dbReference>